<feature type="transmembrane region" description="Helical" evidence="6">
    <location>
        <begin position="64"/>
        <end position="83"/>
    </location>
</feature>
<evidence type="ECO:0000259" key="7">
    <source>
        <dbReference type="Pfam" id="PF06813"/>
    </source>
</evidence>
<sequence length="350" mass="37742">MCGIIMIGTNGATWFNTAVLVTCMRNFPSDRGVVVGLLKGFIGLSGAIFTQVYTAMYAPNIGPFLLLCATVPPLVAMVSMIVIRPIEAPKRKDDTDKSKFSTLYWQISAGTQHKGYNSLPAEAHTLTYSPRADRSSNKQPMERKSPSLQAKSATTIDCMCHQPWLLFFAMGCGTGSGLTAINNLAQMAESLGSRSVGAFVALVSVWNFLGRMGSGYVSEYYMKQYATPRPLFLLFVQVVMAVAHLLFASSVPALLYLASILVGLAHGAHWTLMVATSSELFGLKHFEALYNTLSISATVGSYLLSVKLGYIYDRQLATIQTAALATGKILTGPQKCIGPQCFRSAGLCLA</sequence>
<feature type="region of interest" description="Disordered" evidence="5">
    <location>
        <begin position="129"/>
        <end position="148"/>
    </location>
</feature>
<organism evidence="9 10">
    <name type="scientific">Sphagnum jensenii</name>
    <dbReference type="NCBI Taxonomy" id="128206"/>
    <lineage>
        <taxon>Eukaryota</taxon>
        <taxon>Viridiplantae</taxon>
        <taxon>Streptophyta</taxon>
        <taxon>Embryophyta</taxon>
        <taxon>Bryophyta</taxon>
        <taxon>Sphagnophytina</taxon>
        <taxon>Sphagnopsida</taxon>
        <taxon>Sphagnales</taxon>
        <taxon>Sphagnaceae</taxon>
        <taxon>Sphagnum</taxon>
    </lineage>
</organism>
<dbReference type="PANTHER" id="PTHR21576:SF158">
    <property type="entry name" value="RIBOSOMAL RNA-PROCESSING PROTEIN 12-LIKE CONSERVED DOMAIN-CONTAINING PROTEIN"/>
    <property type="match status" value="1"/>
</dbReference>
<feature type="transmembrane region" description="Helical" evidence="6">
    <location>
        <begin position="164"/>
        <end position="185"/>
    </location>
</feature>
<dbReference type="EMBL" id="OZ023711">
    <property type="protein sequence ID" value="CAK9859916.1"/>
    <property type="molecule type" value="Genomic_DNA"/>
</dbReference>
<dbReference type="Pfam" id="PF23262">
    <property type="entry name" value="NFD4_C"/>
    <property type="match status" value="1"/>
</dbReference>
<evidence type="ECO:0000256" key="5">
    <source>
        <dbReference type="SAM" id="MobiDB-lite"/>
    </source>
</evidence>
<feature type="compositionally biased region" description="Basic and acidic residues" evidence="5">
    <location>
        <begin position="131"/>
        <end position="145"/>
    </location>
</feature>
<name>A0ABP1ABU5_9BRYO</name>
<keyword evidence="10" id="KW-1185">Reference proteome</keyword>
<feature type="domain" description="NFD4 C-terminal" evidence="8">
    <location>
        <begin position="164"/>
        <end position="315"/>
    </location>
</feature>
<feature type="transmembrane region" description="Helical" evidence="6">
    <location>
        <begin position="34"/>
        <end position="58"/>
    </location>
</feature>
<protein>
    <recommendedName>
        <fullName evidence="11">Nodulin-like domain-containing protein</fullName>
    </recommendedName>
</protein>
<accession>A0ABP1ABU5</accession>
<dbReference type="SUPFAM" id="SSF103473">
    <property type="entry name" value="MFS general substrate transporter"/>
    <property type="match status" value="1"/>
</dbReference>
<dbReference type="PANTHER" id="PTHR21576">
    <property type="entry name" value="UNCHARACTERIZED NODULIN-LIKE PROTEIN"/>
    <property type="match status" value="1"/>
</dbReference>
<reference evidence="9" key="1">
    <citation type="submission" date="2024-03" db="EMBL/GenBank/DDBJ databases">
        <authorList>
            <consortium name="ELIXIR-Norway"/>
            <consortium name="Elixir Norway"/>
        </authorList>
    </citation>
    <scope>NUCLEOTIDE SEQUENCE</scope>
</reference>
<feature type="transmembrane region" description="Helical" evidence="6">
    <location>
        <begin position="288"/>
        <end position="312"/>
    </location>
</feature>
<evidence type="ECO:0000256" key="3">
    <source>
        <dbReference type="ARBA" id="ARBA00022989"/>
    </source>
</evidence>
<dbReference type="Pfam" id="PF06813">
    <property type="entry name" value="Nodulin-like"/>
    <property type="match status" value="1"/>
</dbReference>
<dbReference type="InterPro" id="IPR010658">
    <property type="entry name" value="Nodulin-like"/>
</dbReference>
<feature type="domain" description="Nodulin-like" evidence="7">
    <location>
        <begin position="1"/>
        <end position="104"/>
    </location>
</feature>
<keyword evidence="2 6" id="KW-0812">Transmembrane</keyword>
<feature type="transmembrane region" description="Helical" evidence="6">
    <location>
        <begin position="253"/>
        <end position="276"/>
    </location>
</feature>
<gene>
    <name evidence="9" type="ORF">CSSPJE1EN2_LOCUS2911</name>
</gene>
<comment type="subcellular location">
    <subcellularLocation>
        <location evidence="1">Membrane</location>
        <topology evidence="1">Multi-pass membrane protein</topology>
    </subcellularLocation>
</comment>
<feature type="transmembrane region" description="Helical" evidence="6">
    <location>
        <begin position="191"/>
        <end position="209"/>
    </location>
</feature>
<dbReference type="Proteomes" id="UP001497522">
    <property type="component" value="Chromosome 10"/>
</dbReference>
<evidence type="ECO:0000313" key="10">
    <source>
        <dbReference type="Proteomes" id="UP001497522"/>
    </source>
</evidence>
<evidence type="ECO:0000259" key="8">
    <source>
        <dbReference type="Pfam" id="PF23262"/>
    </source>
</evidence>
<evidence type="ECO:0000313" key="9">
    <source>
        <dbReference type="EMBL" id="CAK9859916.1"/>
    </source>
</evidence>
<evidence type="ECO:0000256" key="6">
    <source>
        <dbReference type="SAM" id="Phobius"/>
    </source>
</evidence>
<dbReference type="InterPro" id="IPR036259">
    <property type="entry name" value="MFS_trans_sf"/>
</dbReference>
<evidence type="ECO:0000256" key="2">
    <source>
        <dbReference type="ARBA" id="ARBA00022692"/>
    </source>
</evidence>
<evidence type="ECO:0008006" key="11">
    <source>
        <dbReference type="Google" id="ProtNLM"/>
    </source>
</evidence>
<evidence type="ECO:0000256" key="1">
    <source>
        <dbReference type="ARBA" id="ARBA00004141"/>
    </source>
</evidence>
<dbReference type="Gene3D" id="1.20.1250.20">
    <property type="entry name" value="MFS general substrate transporter like domains"/>
    <property type="match status" value="1"/>
</dbReference>
<dbReference type="InterPro" id="IPR056555">
    <property type="entry name" value="NFD4_C"/>
</dbReference>
<keyword evidence="4 6" id="KW-0472">Membrane</keyword>
<proteinExistence type="predicted"/>
<keyword evidence="3 6" id="KW-1133">Transmembrane helix</keyword>
<evidence type="ECO:0000256" key="4">
    <source>
        <dbReference type="ARBA" id="ARBA00023136"/>
    </source>
</evidence>